<evidence type="ECO:0000256" key="2">
    <source>
        <dbReference type="ARBA" id="ARBA00013194"/>
    </source>
</evidence>
<dbReference type="Proteomes" id="UP000094801">
    <property type="component" value="Unassembled WGS sequence"/>
</dbReference>
<dbReference type="InterPro" id="IPR046357">
    <property type="entry name" value="PPIase_dom_sf"/>
</dbReference>
<keyword evidence="4 6" id="KW-0413">Isomerase</keyword>
<evidence type="ECO:0000313" key="9">
    <source>
        <dbReference type="EMBL" id="ODV85388.1"/>
    </source>
</evidence>
<dbReference type="Gene3D" id="3.10.50.40">
    <property type="match status" value="1"/>
</dbReference>
<evidence type="ECO:0000256" key="3">
    <source>
        <dbReference type="ARBA" id="ARBA00023110"/>
    </source>
</evidence>
<comment type="catalytic activity">
    <reaction evidence="1 6">
        <text>[protein]-peptidylproline (omega=180) = [protein]-peptidylproline (omega=0)</text>
        <dbReference type="Rhea" id="RHEA:16237"/>
        <dbReference type="Rhea" id="RHEA-COMP:10747"/>
        <dbReference type="Rhea" id="RHEA-COMP:10748"/>
        <dbReference type="ChEBI" id="CHEBI:83833"/>
        <dbReference type="ChEBI" id="CHEBI:83834"/>
        <dbReference type="EC" id="5.2.1.8"/>
    </reaction>
</comment>
<dbReference type="OrthoDB" id="1902587at2759"/>
<evidence type="ECO:0000256" key="4">
    <source>
        <dbReference type="ARBA" id="ARBA00023235"/>
    </source>
</evidence>
<comment type="similarity">
    <text evidence="5">Belongs to the FKBP-type PPIase family. FKBP2 subfamily.</text>
</comment>
<dbReference type="PANTHER" id="PTHR45779">
    <property type="entry name" value="PEPTIDYLPROLYL ISOMERASE"/>
    <property type="match status" value="1"/>
</dbReference>
<protein>
    <recommendedName>
        <fullName evidence="2 6">peptidylprolyl isomerase</fullName>
        <ecNumber evidence="2 6">5.2.1.8</ecNumber>
    </recommendedName>
</protein>
<evidence type="ECO:0000256" key="5">
    <source>
        <dbReference type="ARBA" id="ARBA00024206"/>
    </source>
</evidence>
<reference evidence="10" key="1">
    <citation type="submission" date="2016-04" db="EMBL/GenBank/DDBJ databases">
        <title>Comparative genomics of biotechnologically important yeasts.</title>
        <authorList>
            <consortium name="DOE Joint Genome Institute"/>
            <person name="Riley R."/>
            <person name="Haridas S."/>
            <person name="Wolfe K.H."/>
            <person name="Lopes M.R."/>
            <person name="Hittinger C.T."/>
            <person name="Goker M."/>
            <person name="Salamov A."/>
            <person name="Wisecaver J."/>
            <person name="Long T.M."/>
            <person name="Aerts A.L."/>
            <person name="Barry K."/>
            <person name="Choi C."/>
            <person name="Clum A."/>
            <person name="Coughlan A.Y."/>
            <person name="Deshpande S."/>
            <person name="Douglass A.P."/>
            <person name="Hanson S.J."/>
            <person name="Klenk H.-P."/>
            <person name="Labutti K."/>
            <person name="Lapidus A."/>
            <person name="Lindquist E."/>
            <person name="Lipzen A."/>
            <person name="Meier-Kolthoff J.P."/>
            <person name="Ohm R.A."/>
            <person name="Otillar R.P."/>
            <person name="Pangilinan J."/>
            <person name="Peng Y."/>
            <person name="Rokas A."/>
            <person name="Rosa C.A."/>
            <person name="Scheuner C."/>
            <person name="Sibirny A.A."/>
            <person name="Slot J.C."/>
            <person name="Stielow J.B."/>
            <person name="Sun H."/>
            <person name="Kurtzman C.P."/>
            <person name="Blackwell M."/>
            <person name="Grigoriev I.V."/>
            <person name="Jeffries T.W."/>
        </authorList>
    </citation>
    <scope>NUCLEOTIDE SEQUENCE [LARGE SCALE GENOMIC DNA]</scope>
    <source>
        <strain evidence="10">NRRL YB-2248</strain>
    </source>
</reference>
<dbReference type="GO" id="GO:0003755">
    <property type="term" value="F:peptidyl-prolyl cis-trans isomerase activity"/>
    <property type="evidence" value="ECO:0007669"/>
    <property type="project" value="UniProtKB-KW"/>
</dbReference>
<dbReference type="PANTHER" id="PTHR45779:SF7">
    <property type="entry name" value="PEPTIDYLPROLYL ISOMERASE"/>
    <property type="match status" value="1"/>
</dbReference>
<dbReference type="Pfam" id="PF00254">
    <property type="entry name" value="FKBP_C"/>
    <property type="match status" value="1"/>
</dbReference>
<feature type="chain" id="PRO_5009163032" description="peptidylprolyl isomerase" evidence="7">
    <location>
        <begin position="18"/>
        <end position="138"/>
    </location>
</feature>
<evidence type="ECO:0000313" key="10">
    <source>
        <dbReference type="Proteomes" id="UP000094801"/>
    </source>
</evidence>
<keyword evidence="10" id="KW-1185">Reference proteome</keyword>
<gene>
    <name evidence="9" type="ORF">CANARDRAFT_28182</name>
</gene>
<feature type="signal peptide" evidence="7">
    <location>
        <begin position="1"/>
        <end position="17"/>
    </location>
</feature>
<name>A0A1E4T0Y6_9ASCO</name>
<dbReference type="EMBL" id="KV453852">
    <property type="protein sequence ID" value="ODV85388.1"/>
    <property type="molecule type" value="Genomic_DNA"/>
</dbReference>
<feature type="domain" description="PPIase FKBP-type" evidence="8">
    <location>
        <begin position="44"/>
        <end position="132"/>
    </location>
</feature>
<dbReference type="InterPro" id="IPR001179">
    <property type="entry name" value="PPIase_FKBP_dom"/>
</dbReference>
<evidence type="ECO:0000256" key="1">
    <source>
        <dbReference type="ARBA" id="ARBA00000971"/>
    </source>
</evidence>
<proteinExistence type="inferred from homology"/>
<dbReference type="EC" id="5.2.1.8" evidence="2 6"/>
<dbReference type="PROSITE" id="PS50059">
    <property type="entry name" value="FKBP_PPIASE"/>
    <property type="match status" value="1"/>
</dbReference>
<dbReference type="SUPFAM" id="SSF54534">
    <property type="entry name" value="FKBP-like"/>
    <property type="match status" value="1"/>
</dbReference>
<accession>A0A1E4T0Y6</accession>
<dbReference type="AlphaFoldDB" id="A0A1E4T0Y6"/>
<keyword evidence="7" id="KW-0732">Signal</keyword>
<evidence type="ECO:0000259" key="8">
    <source>
        <dbReference type="PROSITE" id="PS50059"/>
    </source>
</evidence>
<keyword evidence="3 6" id="KW-0697">Rotamase</keyword>
<sequence>MNLKNLILLTLIGSTYSSTSEEQLQIGIIKKIPEESCKRRTIIGDTIQVHYKGQLENGFEFDSSFNRNQPISFKLGIGQVIKGWDQGLLDMCIGEERKLIIPSKLGYGSRGAGGIIPPDSTLIFETKLVGIVNERDEL</sequence>
<organism evidence="9 10">
    <name type="scientific">[Candida] arabinofermentans NRRL YB-2248</name>
    <dbReference type="NCBI Taxonomy" id="983967"/>
    <lineage>
        <taxon>Eukaryota</taxon>
        <taxon>Fungi</taxon>
        <taxon>Dikarya</taxon>
        <taxon>Ascomycota</taxon>
        <taxon>Saccharomycotina</taxon>
        <taxon>Pichiomycetes</taxon>
        <taxon>Pichiales</taxon>
        <taxon>Pichiaceae</taxon>
        <taxon>Ogataea</taxon>
        <taxon>Ogataea/Candida clade</taxon>
    </lineage>
</organism>
<dbReference type="FunFam" id="3.10.50.40:FF:000006">
    <property type="entry name" value="Peptidyl-prolyl cis-trans isomerase"/>
    <property type="match status" value="1"/>
</dbReference>
<dbReference type="InterPro" id="IPR044609">
    <property type="entry name" value="FKBP2/11"/>
</dbReference>
<evidence type="ECO:0000256" key="7">
    <source>
        <dbReference type="SAM" id="SignalP"/>
    </source>
</evidence>
<dbReference type="STRING" id="983967.A0A1E4T0Y6"/>
<evidence type="ECO:0000256" key="6">
    <source>
        <dbReference type="PROSITE-ProRule" id="PRU00277"/>
    </source>
</evidence>
<dbReference type="GO" id="GO:0005783">
    <property type="term" value="C:endoplasmic reticulum"/>
    <property type="evidence" value="ECO:0007669"/>
    <property type="project" value="TreeGrafter"/>
</dbReference>